<keyword evidence="1" id="KW-0805">Transcription regulation</keyword>
<evidence type="ECO:0000256" key="4">
    <source>
        <dbReference type="SAM" id="MobiDB-lite"/>
    </source>
</evidence>
<evidence type="ECO:0000313" key="5">
    <source>
        <dbReference type="EMBL" id="CAL5134537.1"/>
    </source>
</evidence>
<proteinExistence type="predicted"/>
<protein>
    <recommendedName>
        <fullName evidence="7">NR LBD domain-containing protein</fullName>
    </recommendedName>
</protein>
<name>A0AAV2TE26_CALDB</name>
<sequence length="331" mass="37192">MYPVVMLLLSRDYQPETDEYNYFDFTPEERTVIMHHFSTYIRFTEHLRMAGRLLHHLGLTLPELSLWCAVEILRNYQLLDEPTRSNTKELFILAHYSLKAYMTRRTDTTTESSEQHRWTQMVALSKMMQAMNREHHDILSTLKELRPDLHFPELYIEMFQLADSASALFSASAKAVTLACSSAFQPLAPLKLSLCTTPTELGSSASSDMLYSQSGESTTAEVSTVNSSHAFLPTNDRWDAGRLALAVPAAVAAIAAVSAEASALSQDVQHRQQQQQHIQHQPQLALPSPDSTVQRPTSIIVNSSTTNPNSSYFTAPSSFFFPTSQSQQQQQ</sequence>
<reference evidence="5" key="1">
    <citation type="submission" date="2024-06" db="EMBL/GenBank/DDBJ databases">
        <authorList>
            <person name="Liu X."/>
            <person name="Lenzi L."/>
            <person name="Haldenby T S."/>
            <person name="Uol C."/>
        </authorList>
    </citation>
    <scope>NUCLEOTIDE SEQUENCE</scope>
</reference>
<organism evidence="5 6">
    <name type="scientific">Calicophoron daubneyi</name>
    <name type="common">Rumen fluke</name>
    <name type="synonym">Paramphistomum daubneyi</name>
    <dbReference type="NCBI Taxonomy" id="300641"/>
    <lineage>
        <taxon>Eukaryota</taxon>
        <taxon>Metazoa</taxon>
        <taxon>Spiralia</taxon>
        <taxon>Lophotrochozoa</taxon>
        <taxon>Platyhelminthes</taxon>
        <taxon>Trematoda</taxon>
        <taxon>Digenea</taxon>
        <taxon>Plagiorchiida</taxon>
        <taxon>Pronocephalata</taxon>
        <taxon>Paramphistomoidea</taxon>
        <taxon>Paramphistomidae</taxon>
        <taxon>Calicophoron</taxon>
    </lineage>
</organism>
<comment type="caution">
    <text evidence="5">The sequence shown here is derived from an EMBL/GenBank/DDBJ whole genome shotgun (WGS) entry which is preliminary data.</text>
</comment>
<gene>
    <name evidence="5" type="ORF">CDAUBV1_LOCUS8230</name>
</gene>
<dbReference type="InterPro" id="IPR035500">
    <property type="entry name" value="NHR-like_dom_sf"/>
</dbReference>
<feature type="compositionally biased region" description="Low complexity" evidence="4">
    <location>
        <begin position="268"/>
        <end position="283"/>
    </location>
</feature>
<feature type="region of interest" description="Disordered" evidence="4">
    <location>
        <begin position="268"/>
        <end position="295"/>
    </location>
</feature>
<evidence type="ECO:0000313" key="6">
    <source>
        <dbReference type="Proteomes" id="UP001497525"/>
    </source>
</evidence>
<dbReference type="AlphaFoldDB" id="A0AAV2TE26"/>
<dbReference type="SUPFAM" id="SSF48508">
    <property type="entry name" value="Nuclear receptor ligand-binding domain"/>
    <property type="match status" value="1"/>
</dbReference>
<evidence type="ECO:0008006" key="7">
    <source>
        <dbReference type="Google" id="ProtNLM"/>
    </source>
</evidence>
<evidence type="ECO:0000256" key="3">
    <source>
        <dbReference type="ARBA" id="ARBA00023170"/>
    </source>
</evidence>
<accession>A0AAV2TE26</accession>
<dbReference type="EMBL" id="CAXLJL010000212">
    <property type="protein sequence ID" value="CAL5134537.1"/>
    <property type="molecule type" value="Genomic_DNA"/>
</dbReference>
<evidence type="ECO:0000256" key="2">
    <source>
        <dbReference type="ARBA" id="ARBA00023163"/>
    </source>
</evidence>
<dbReference type="Gene3D" id="1.10.565.10">
    <property type="entry name" value="Retinoid X Receptor"/>
    <property type="match status" value="1"/>
</dbReference>
<dbReference type="Proteomes" id="UP001497525">
    <property type="component" value="Unassembled WGS sequence"/>
</dbReference>
<evidence type="ECO:0000256" key="1">
    <source>
        <dbReference type="ARBA" id="ARBA00023015"/>
    </source>
</evidence>
<keyword evidence="2" id="KW-0804">Transcription</keyword>
<keyword evidence="3" id="KW-0675">Receptor</keyword>